<evidence type="ECO:0000313" key="2">
    <source>
        <dbReference type="Proteomes" id="UP000887578"/>
    </source>
</evidence>
<feature type="compositionally biased region" description="Acidic residues" evidence="1">
    <location>
        <begin position="396"/>
        <end position="410"/>
    </location>
</feature>
<feature type="region of interest" description="Disordered" evidence="1">
    <location>
        <begin position="319"/>
        <end position="342"/>
    </location>
</feature>
<dbReference type="WBParaSite" id="PDA_v2.g30409.t1">
    <property type="protein sequence ID" value="PDA_v2.g30409.t1"/>
    <property type="gene ID" value="PDA_v2.g30409"/>
</dbReference>
<protein>
    <submittedName>
        <fullName evidence="3">Uncharacterized protein</fullName>
    </submittedName>
</protein>
<name>A0A914QSM3_9BILA</name>
<organism evidence="2 3">
    <name type="scientific">Panagrolaimus davidi</name>
    <dbReference type="NCBI Taxonomy" id="227884"/>
    <lineage>
        <taxon>Eukaryota</taxon>
        <taxon>Metazoa</taxon>
        <taxon>Ecdysozoa</taxon>
        <taxon>Nematoda</taxon>
        <taxon>Chromadorea</taxon>
        <taxon>Rhabditida</taxon>
        <taxon>Tylenchina</taxon>
        <taxon>Panagrolaimomorpha</taxon>
        <taxon>Panagrolaimoidea</taxon>
        <taxon>Panagrolaimidae</taxon>
        <taxon>Panagrolaimus</taxon>
    </lineage>
</organism>
<keyword evidence="2" id="KW-1185">Reference proteome</keyword>
<feature type="region of interest" description="Disordered" evidence="1">
    <location>
        <begin position="1"/>
        <end position="24"/>
    </location>
</feature>
<dbReference type="AlphaFoldDB" id="A0A914QSM3"/>
<reference evidence="3" key="1">
    <citation type="submission" date="2022-11" db="UniProtKB">
        <authorList>
            <consortium name="WormBaseParasite"/>
        </authorList>
    </citation>
    <scope>IDENTIFICATION</scope>
</reference>
<sequence>MDIKPPPQVSRAIGLNMEGPPRREDISDKRIAHLFDENQTRFGEHKCSRLNKDGLYADYNGYDTEDKPATQPKGSKVVKGDGDYAFADSYAGGPRIVDYPQQSETNIYGKDVYGLAGSPEVVELPQQHGEDIVKAAQVKAGIKAVCVDPKAYKADKSKACSTPKVEYIQQKVKQDAGKAEQVKAGNKACCVVLKADRYGKVLCAGSKAYGTPKVGHTQQKGTAGIKAKQGACKVEQVKASSKGDMDYVFMDNLFGDDFGSRPSAVAHTQQKNGNYVAHTQHNGDGRYKDRRKDEKDNGDYQGYGGYSCYGQFEDGRKGYTEDHRVPREDKQVERYVQNSFAGGREDVERDTVTSFDADAGSGYVFVGMLSDFESFDQSRVEPTQQDEPGNGHESDEDKDEEPNEDQEQEPEGIRYARNIVKQAEELYTNLSSAIGVANDKLTVLNNGRSAVSNELIDDLQTILIHRVEYMFSGIETREIIIEALRGREEAAQAKVAELQEYIEANTHKPGLSSNIKKQINDLGYNTVEELINQHMKLQDRANVIERSFKESAPVSRGTSRTSLAEDKDLKAKVIAQPRASQLTSGISNGAASASARVSLPMPDKFDGKSRKDLERFLKLYEASTTSRGWGDAERAIYLGSYIPTLLVYHDNLRERGASYTEMKRELLGAMGSDGAISTFYLRTELDRIKKPPNKLYKSLFEEVERRVTEAFGNDVEARENELKKILLRLTEEDADPVYRTIKQR</sequence>
<feature type="compositionally biased region" description="Polar residues" evidence="1">
    <location>
        <begin position="376"/>
        <end position="387"/>
    </location>
</feature>
<dbReference type="Proteomes" id="UP000887578">
    <property type="component" value="Unplaced"/>
</dbReference>
<feature type="compositionally biased region" description="Basic and acidic residues" evidence="1">
    <location>
        <begin position="319"/>
        <end position="333"/>
    </location>
</feature>
<proteinExistence type="predicted"/>
<evidence type="ECO:0000256" key="1">
    <source>
        <dbReference type="SAM" id="MobiDB-lite"/>
    </source>
</evidence>
<feature type="region of interest" description="Disordered" evidence="1">
    <location>
        <begin position="276"/>
        <end position="304"/>
    </location>
</feature>
<feature type="region of interest" description="Disordered" evidence="1">
    <location>
        <begin position="376"/>
        <end position="412"/>
    </location>
</feature>
<evidence type="ECO:0000313" key="3">
    <source>
        <dbReference type="WBParaSite" id="PDA_v2.g30409.t1"/>
    </source>
</evidence>
<feature type="compositionally biased region" description="Basic and acidic residues" evidence="1">
    <location>
        <begin position="281"/>
        <end position="298"/>
    </location>
</feature>
<accession>A0A914QSM3</accession>